<dbReference type="InterPro" id="IPR036388">
    <property type="entry name" value="WH-like_DNA-bd_sf"/>
</dbReference>
<dbReference type="AlphaFoldDB" id="F0XWC4"/>
<dbReference type="GO" id="GO:0031902">
    <property type="term" value="C:late endosome membrane"/>
    <property type="evidence" value="ECO:0007669"/>
    <property type="project" value="UniProtKB-UniRule"/>
</dbReference>
<dbReference type="OMA" id="MSIARNY"/>
<proteinExistence type="inferred from homology"/>
<dbReference type="KEGG" id="aaf:AURANDRAFT_60791"/>
<dbReference type="InterPro" id="IPR037855">
    <property type="entry name" value="Vps36"/>
</dbReference>
<dbReference type="GO" id="GO:0000814">
    <property type="term" value="C:ESCRT II complex"/>
    <property type="evidence" value="ECO:0007669"/>
    <property type="project" value="UniProtKB-UniRule"/>
</dbReference>
<dbReference type="Proteomes" id="UP000002729">
    <property type="component" value="Unassembled WGS sequence"/>
</dbReference>
<organism evidence="3">
    <name type="scientific">Aureococcus anophagefferens</name>
    <name type="common">Harmful bloom alga</name>
    <dbReference type="NCBI Taxonomy" id="44056"/>
    <lineage>
        <taxon>Eukaryota</taxon>
        <taxon>Sar</taxon>
        <taxon>Stramenopiles</taxon>
        <taxon>Ochrophyta</taxon>
        <taxon>Pelagophyceae</taxon>
        <taxon>Pelagomonadales</taxon>
        <taxon>Pelagomonadaceae</taxon>
        <taxon>Aureococcus</taxon>
    </lineage>
</organism>
<comment type="subunit">
    <text evidence="1">Component of the endosomal sorting complex required for transport II (ESCRT-II).</text>
</comment>
<keyword evidence="3" id="KW-1185">Reference proteome</keyword>
<dbReference type="InterPro" id="IPR036390">
    <property type="entry name" value="WH_DNA-bd_sf"/>
</dbReference>
<dbReference type="InterPro" id="IPR040608">
    <property type="entry name" value="Snf8/Vps36"/>
</dbReference>
<dbReference type="PANTHER" id="PTHR13128">
    <property type="entry name" value="VACUOLAR PROTEIN-SORTING-ASSOCIATED PROTEIN 36"/>
    <property type="match status" value="1"/>
</dbReference>
<comment type="subcellular location">
    <subcellularLocation>
        <location evidence="1">Cytoplasm</location>
    </subcellularLocation>
    <subcellularLocation>
        <location evidence="1">Endosome</location>
    </subcellularLocation>
</comment>
<evidence type="ECO:0000256" key="1">
    <source>
        <dbReference type="RuleBase" id="RU367095"/>
    </source>
</evidence>
<comment type="similarity">
    <text evidence="1">Belongs to the VPS36 family.</text>
</comment>
<keyword evidence="1" id="KW-0963">Cytoplasm</keyword>
<dbReference type="GO" id="GO:0043130">
    <property type="term" value="F:ubiquitin binding"/>
    <property type="evidence" value="ECO:0007669"/>
    <property type="project" value="UniProtKB-UniRule"/>
</dbReference>
<name>F0XWC4_AURAN</name>
<dbReference type="GO" id="GO:0032266">
    <property type="term" value="F:phosphatidylinositol-3-phosphate binding"/>
    <property type="evidence" value="ECO:0007669"/>
    <property type="project" value="UniProtKB-UniRule"/>
</dbReference>
<dbReference type="eggNOG" id="KOG2760">
    <property type="taxonomic scope" value="Eukaryota"/>
</dbReference>
<sequence>MALDSVVRVTVGERKRFLKKARLTVELQGAAGTCAFDARDAFRRDAFAKACERALVAARRRTASGFTTQTAGIAGLARKRRAKRDEAGALAAETRDDVRALMAEASAVVSMLKKYQARADRASGDDAALGAARQLGAMRVADDDAAAVDAGDGKLLADAAAAFASKLLGAGAAKSVTLTDLWCRFNRARGASGLVSPEDFADACGRYLDRRSPDFSRDAPATLRVFRSGVKVVALADDDTRARVVAHAAGGATAMGLAVALAVPPALAAELLADAEHDGALCRDKSSAGLAFYPNAFATRGVAA</sequence>
<dbReference type="GO" id="GO:0043328">
    <property type="term" value="P:protein transport to vacuole involved in ubiquitin-dependent protein catabolic process via the multivesicular body sorting pathway"/>
    <property type="evidence" value="ECO:0007669"/>
    <property type="project" value="UniProtKB-UniRule"/>
</dbReference>
<dbReference type="InParanoid" id="F0XWC4"/>
<reference evidence="2 3" key="1">
    <citation type="journal article" date="2011" name="Proc. Natl. Acad. Sci. U.S.A.">
        <title>Niche of harmful alga Aureococcus anophagefferens revealed through ecogenomics.</title>
        <authorList>
            <person name="Gobler C.J."/>
            <person name="Berry D.L."/>
            <person name="Dyhrman S.T."/>
            <person name="Wilhelm S.W."/>
            <person name="Salamov A."/>
            <person name="Lobanov A.V."/>
            <person name="Zhang Y."/>
            <person name="Collier J.L."/>
            <person name="Wurch L.L."/>
            <person name="Kustka A.B."/>
            <person name="Dill B.D."/>
            <person name="Shah M."/>
            <person name="VerBerkmoes N.C."/>
            <person name="Kuo A."/>
            <person name="Terry A."/>
            <person name="Pangilinan J."/>
            <person name="Lindquist E.A."/>
            <person name="Lucas S."/>
            <person name="Paulsen I.T."/>
            <person name="Hattenrath-Lehmann T.K."/>
            <person name="Talmage S.C."/>
            <person name="Walker E.A."/>
            <person name="Koch F."/>
            <person name="Burson A.M."/>
            <person name="Marcoval M.A."/>
            <person name="Tang Y.Z."/>
            <person name="Lecleir G.R."/>
            <person name="Coyne K.J."/>
            <person name="Berg G.M."/>
            <person name="Bertrand E.M."/>
            <person name="Saito M.A."/>
            <person name="Gladyshev V.N."/>
            <person name="Grigoriev I.V."/>
        </authorList>
    </citation>
    <scope>NUCLEOTIDE SEQUENCE [LARGE SCALE GENOMIC DNA]</scope>
    <source>
        <strain evidence="3">CCMP 1984</strain>
    </source>
</reference>
<accession>F0XWC4</accession>
<dbReference type="RefSeq" id="XP_009032600.1">
    <property type="nucleotide sequence ID" value="XM_009034352.1"/>
</dbReference>
<dbReference type="OrthoDB" id="271448at2759"/>
<dbReference type="Gene3D" id="1.10.10.10">
    <property type="entry name" value="Winged helix-like DNA-binding domain superfamily/Winged helix DNA-binding domain"/>
    <property type="match status" value="2"/>
</dbReference>
<comment type="function">
    <text evidence="1">Component of the ESCRT-II complex (endosomal sorting complex required for transport II), which is required for multivesicular body (MVB) formation and sorting of endosomal cargo proteins into MVBs.</text>
</comment>
<dbReference type="PANTHER" id="PTHR13128:SF12">
    <property type="entry name" value="VACUOLAR PROTEIN-SORTING-ASSOCIATED PROTEIN 36"/>
    <property type="match status" value="1"/>
</dbReference>
<dbReference type="SUPFAM" id="SSF46785">
    <property type="entry name" value="Winged helix' DNA-binding domain"/>
    <property type="match status" value="1"/>
</dbReference>
<evidence type="ECO:0000313" key="2">
    <source>
        <dbReference type="EMBL" id="EGB12988.1"/>
    </source>
</evidence>
<keyword evidence="1" id="KW-0967">Endosome</keyword>
<dbReference type="EMBL" id="GL833120">
    <property type="protein sequence ID" value="EGB12988.1"/>
    <property type="molecule type" value="Genomic_DNA"/>
</dbReference>
<keyword evidence="1" id="KW-0653">Protein transport</keyword>
<keyword evidence="1" id="KW-0813">Transport</keyword>
<dbReference type="Pfam" id="PF04157">
    <property type="entry name" value="EAP30"/>
    <property type="match status" value="1"/>
</dbReference>
<gene>
    <name evidence="2" type="ORF">AURANDRAFT_60791</name>
</gene>
<dbReference type="GeneID" id="20223169"/>
<protein>
    <recommendedName>
        <fullName evidence="1">Vacuolar protein-sorting-associated protein 36</fullName>
    </recommendedName>
    <alternativeName>
        <fullName evidence="1">ESCRT-II complex subunit VPS36</fullName>
    </alternativeName>
</protein>
<evidence type="ECO:0000313" key="3">
    <source>
        <dbReference type="Proteomes" id="UP000002729"/>
    </source>
</evidence>